<comment type="subcellular location">
    <subcellularLocation>
        <location evidence="1">Cell membrane</location>
        <topology evidence="1">Multi-pass membrane protein</topology>
    </subcellularLocation>
</comment>
<protein>
    <recommendedName>
        <fullName evidence="10">DoxX family protein</fullName>
    </recommendedName>
</protein>
<evidence type="ECO:0000256" key="1">
    <source>
        <dbReference type="ARBA" id="ARBA00004651"/>
    </source>
</evidence>
<dbReference type="Pfam" id="PF07681">
    <property type="entry name" value="DoxX"/>
    <property type="match status" value="1"/>
</dbReference>
<evidence type="ECO:0000256" key="6">
    <source>
        <dbReference type="ARBA" id="ARBA00023136"/>
    </source>
</evidence>
<dbReference type="Proteomes" id="UP000176037">
    <property type="component" value="Unassembled WGS sequence"/>
</dbReference>
<evidence type="ECO:0000313" key="9">
    <source>
        <dbReference type="Proteomes" id="UP000176037"/>
    </source>
</evidence>
<dbReference type="STRING" id="1856405.BFC17_08085"/>
<feature type="transmembrane region" description="Helical" evidence="7">
    <location>
        <begin position="21"/>
        <end position="40"/>
    </location>
</feature>
<feature type="transmembrane region" description="Helical" evidence="7">
    <location>
        <begin position="93"/>
        <end position="109"/>
    </location>
</feature>
<dbReference type="OrthoDB" id="121744at2"/>
<keyword evidence="5 7" id="KW-1133">Transmembrane helix</keyword>
<evidence type="ECO:0000256" key="3">
    <source>
        <dbReference type="ARBA" id="ARBA00022475"/>
    </source>
</evidence>
<feature type="transmembrane region" description="Helical" evidence="7">
    <location>
        <begin position="60"/>
        <end position="81"/>
    </location>
</feature>
<evidence type="ECO:0000256" key="5">
    <source>
        <dbReference type="ARBA" id="ARBA00022989"/>
    </source>
</evidence>
<evidence type="ECO:0000256" key="4">
    <source>
        <dbReference type="ARBA" id="ARBA00022692"/>
    </source>
</evidence>
<keyword evidence="3" id="KW-1003">Cell membrane</keyword>
<sequence length="159" mass="17181">MKPLSLLFVRLSTLSARLFTPLQAGLSLVGRLYVAWAFFASGLTKTNDWETTLFLFEYEYHVPFLPFALAACLATVAELILPVLLSVGLAARFSALGLGVVNAVAVISLEEIAPAALYGHVIWGLILLHVTVWGAGTLSADHFIMRRKSPLLNAQPTSA</sequence>
<comment type="similarity">
    <text evidence="2">Belongs to the DoxX family.</text>
</comment>
<evidence type="ECO:0000313" key="8">
    <source>
        <dbReference type="EMBL" id="OFI32176.1"/>
    </source>
</evidence>
<dbReference type="EMBL" id="MJIC01000021">
    <property type="protein sequence ID" value="OFI32176.1"/>
    <property type="molecule type" value="Genomic_DNA"/>
</dbReference>
<accession>A0A1E8F8S5</accession>
<feature type="transmembrane region" description="Helical" evidence="7">
    <location>
        <begin position="115"/>
        <end position="138"/>
    </location>
</feature>
<evidence type="ECO:0000256" key="7">
    <source>
        <dbReference type="SAM" id="Phobius"/>
    </source>
</evidence>
<dbReference type="PANTHER" id="PTHR33452:SF1">
    <property type="entry name" value="INNER MEMBRANE PROTEIN YPHA-RELATED"/>
    <property type="match status" value="1"/>
</dbReference>
<proteinExistence type="inferred from homology"/>
<keyword evidence="4 7" id="KW-0812">Transmembrane</keyword>
<keyword evidence="6 7" id="KW-0472">Membrane</keyword>
<name>A0A1E8F8S5_9ALTE</name>
<keyword evidence="9" id="KW-1185">Reference proteome</keyword>
<dbReference type="InterPro" id="IPR032808">
    <property type="entry name" value="DoxX"/>
</dbReference>
<organism evidence="8 9">
    <name type="scientific">Alteromonas lipolytica</name>
    <dbReference type="NCBI Taxonomy" id="1856405"/>
    <lineage>
        <taxon>Bacteria</taxon>
        <taxon>Pseudomonadati</taxon>
        <taxon>Pseudomonadota</taxon>
        <taxon>Gammaproteobacteria</taxon>
        <taxon>Alteromonadales</taxon>
        <taxon>Alteromonadaceae</taxon>
        <taxon>Alteromonas/Salinimonas group</taxon>
        <taxon>Alteromonas</taxon>
    </lineage>
</organism>
<reference evidence="8 9" key="1">
    <citation type="submission" date="2016-09" db="EMBL/GenBank/DDBJ databases">
        <title>Alteromonas lipolytica, a new species isolated from sea water.</title>
        <authorList>
            <person name="Wu Y.-H."/>
            <person name="Cheng H."/>
            <person name="Xu X.-W."/>
        </authorList>
    </citation>
    <scope>NUCLEOTIDE SEQUENCE [LARGE SCALE GENOMIC DNA]</scope>
    <source>
        <strain evidence="8 9">JW12</strain>
    </source>
</reference>
<dbReference type="AlphaFoldDB" id="A0A1E8F8S5"/>
<dbReference type="InterPro" id="IPR051907">
    <property type="entry name" value="DoxX-like_oxidoreductase"/>
</dbReference>
<evidence type="ECO:0000256" key="2">
    <source>
        <dbReference type="ARBA" id="ARBA00006679"/>
    </source>
</evidence>
<dbReference type="PANTHER" id="PTHR33452">
    <property type="entry name" value="OXIDOREDUCTASE CATD-RELATED"/>
    <property type="match status" value="1"/>
</dbReference>
<gene>
    <name evidence="8" type="ORF">BFC17_08085</name>
</gene>
<dbReference type="GO" id="GO:0005886">
    <property type="term" value="C:plasma membrane"/>
    <property type="evidence" value="ECO:0007669"/>
    <property type="project" value="UniProtKB-SubCell"/>
</dbReference>
<comment type="caution">
    <text evidence="8">The sequence shown here is derived from an EMBL/GenBank/DDBJ whole genome shotgun (WGS) entry which is preliminary data.</text>
</comment>
<dbReference type="RefSeq" id="WP_070178645.1">
    <property type="nucleotide sequence ID" value="NZ_BMJR01000010.1"/>
</dbReference>
<evidence type="ECO:0008006" key="10">
    <source>
        <dbReference type="Google" id="ProtNLM"/>
    </source>
</evidence>